<accession>A0A0R3VZS6</accession>
<proteinExistence type="predicted"/>
<keyword evidence="3" id="KW-1185">Reference proteome</keyword>
<name>A0A0R3VZS6_TAEAS</name>
<sequence>MSAHNSSTRSEDHTFICSTVDSIGSGVAAAIIRLSPNARLVRWEAQSGNKPLSQYLHIVIGVGTSSVPTPPLHQKRARRCGGAYYPPASNETTRVRSEAGSTESSEHSTASMMECVSSTAMACSHASVSHLKTSKAHEAVASCLASQLTSCMDGDDYLQVLMPLVSLCVMELLLPDHTQLRCNEEEVSIKVESCSYDSSSGALVCGHPDAHCCLPVPTLVGMAEEEEEEEEEEGIKMSHRCCLEGGRKITWGEERRGEVR</sequence>
<feature type="region of interest" description="Disordered" evidence="1">
    <location>
        <begin position="87"/>
        <end position="109"/>
    </location>
</feature>
<evidence type="ECO:0000313" key="3">
    <source>
        <dbReference type="Proteomes" id="UP000282613"/>
    </source>
</evidence>
<dbReference type="AlphaFoldDB" id="A0A0R3VZS6"/>
<dbReference type="EMBL" id="UYRS01004055">
    <property type="protein sequence ID" value="VDK26601.1"/>
    <property type="molecule type" value="Genomic_DNA"/>
</dbReference>
<feature type="compositionally biased region" description="Polar residues" evidence="1">
    <location>
        <begin position="99"/>
        <end position="109"/>
    </location>
</feature>
<reference evidence="4" key="1">
    <citation type="submission" date="2017-02" db="UniProtKB">
        <authorList>
            <consortium name="WormBaseParasite"/>
        </authorList>
    </citation>
    <scope>IDENTIFICATION</scope>
</reference>
<protein>
    <submittedName>
        <fullName evidence="2 4">Uncharacterized protein</fullName>
    </submittedName>
</protein>
<dbReference type="WBParaSite" id="TASK_0000292001-mRNA-1">
    <property type="protein sequence ID" value="TASK_0000292001-mRNA-1"/>
    <property type="gene ID" value="TASK_0000292001"/>
</dbReference>
<gene>
    <name evidence="2" type="ORF">TASK_LOCUS2921</name>
</gene>
<dbReference type="Proteomes" id="UP000282613">
    <property type="component" value="Unassembled WGS sequence"/>
</dbReference>
<evidence type="ECO:0000256" key="1">
    <source>
        <dbReference type="SAM" id="MobiDB-lite"/>
    </source>
</evidence>
<evidence type="ECO:0000313" key="4">
    <source>
        <dbReference type="WBParaSite" id="TASK_0000292001-mRNA-1"/>
    </source>
</evidence>
<reference evidence="2 3" key="2">
    <citation type="submission" date="2018-11" db="EMBL/GenBank/DDBJ databases">
        <authorList>
            <consortium name="Pathogen Informatics"/>
        </authorList>
    </citation>
    <scope>NUCLEOTIDE SEQUENCE [LARGE SCALE GENOMIC DNA]</scope>
</reference>
<organism evidence="4">
    <name type="scientific">Taenia asiatica</name>
    <name type="common">Asian tapeworm</name>
    <dbReference type="NCBI Taxonomy" id="60517"/>
    <lineage>
        <taxon>Eukaryota</taxon>
        <taxon>Metazoa</taxon>
        <taxon>Spiralia</taxon>
        <taxon>Lophotrochozoa</taxon>
        <taxon>Platyhelminthes</taxon>
        <taxon>Cestoda</taxon>
        <taxon>Eucestoda</taxon>
        <taxon>Cyclophyllidea</taxon>
        <taxon>Taeniidae</taxon>
        <taxon>Taenia</taxon>
    </lineage>
</organism>
<evidence type="ECO:0000313" key="2">
    <source>
        <dbReference type="EMBL" id="VDK26601.1"/>
    </source>
</evidence>